<name>A0ACC2BC90_DIPCM</name>
<keyword evidence="2" id="KW-1185">Reference proteome</keyword>
<organism evidence="1 2">
    <name type="scientific">Diphasiastrum complanatum</name>
    <name type="common">Issler's clubmoss</name>
    <name type="synonym">Lycopodium complanatum</name>
    <dbReference type="NCBI Taxonomy" id="34168"/>
    <lineage>
        <taxon>Eukaryota</taxon>
        <taxon>Viridiplantae</taxon>
        <taxon>Streptophyta</taxon>
        <taxon>Embryophyta</taxon>
        <taxon>Tracheophyta</taxon>
        <taxon>Lycopodiopsida</taxon>
        <taxon>Lycopodiales</taxon>
        <taxon>Lycopodiaceae</taxon>
        <taxon>Lycopodioideae</taxon>
        <taxon>Diphasiastrum</taxon>
    </lineage>
</organism>
<reference evidence="2" key="1">
    <citation type="journal article" date="2024" name="Proc. Natl. Acad. Sci. U.S.A.">
        <title>Extraordinary preservation of gene collinearity over three hundred million years revealed in homosporous lycophytes.</title>
        <authorList>
            <person name="Li C."/>
            <person name="Wickell D."/>
            <person name="Kuo L.Y."/>
            <person name="Chen X."/>
            <person name="Nie B."/>
            <person name="Liao X."/>
            <person name="Peng D."/>
            <person name="Ji J."/>
            <person name="Jenkins J."/>
            <person name="Williams M."/>
            <person name="Shu S."/>
            <person name="Plott C."/>
            <person name="Barry K."/>
            <person name="Rajasekar S."/>
            <person name="Grimwood J."/>
            <person name="Han X."/>
            <person name="Sun S."/>
            <person name="Hou Z."/>
            <person name="He W."/>
            <person name="Dai G."/>
            <person name="Sun C."/>
            <person name="Schmutz J."/>
            <person name="Leebens-Mack J.H."/>
            <person name="Li F.W."/>
            <person name="Wang L."/>
        </authorList>
    </citation>
    <scope>NUCLEOTIDE SEQUENCE [LARGE SCALE GENOMIC DNA]</scope>
    <source>
        <strain evidence="2">cv. PW_Plant_1</strain>
    </source>
</reference>
<comment type="caution">
    <text evidence="1">The sequence shown here is derived from an EMBL/GenBank/DDBJ whole genome shotgun (WGS) entry which is preliminary data.</text>
</comment>
<proteinExistence type="predicted"/>
<dbReference type="EMBL" id="CM055107">
    <property type="protein sequence ID" value="KAJ7527398.1"/>
    <property type="molecule type" value="Genomic_DNA"/>
</dbReference>
<accession>A0ACC2BC90</accession>
<sequence>MVSTAAVQTQRSQGNASFDCNICLEAANDPVVTVCGHLFCWPCLYKWLQCATCRDCPVCKAILHEKMVIPLYGRGNLEPVHGRTKAFPDIPSRPVGRRPETVRSAQQYSSPGFFGYRASPRSSASTARFNNFTMTVRFGFFPLLTLQFNDFSNSSTLPGSGNGAAFGGHGRFSASANRQQEKAVMSKLSFLAILAILCLFFLL</sequence>
<evidence type="ECO:0000313" key="1">
    <source>
        <dbReference type="EMBL" id="KAJ7527398.1"/>
    </source>
</evidence>
<gene>
    <name evidence="1" type="ORF">O6H91_16G052300</name>
</gene>
<protein>
    <submittedName>
        <fullName evidence="1">Uncharacterized protein</fullName>
    </submittedName>
</protein>
<evidence type="ECO:0000313" key="2">
    <source>
        <dbReference type="Proteomes" id="UP001162992"/>
    </source>
</evidence>
<dbReference type="Proteomes" id="UP001162992">
    <property type="component" value="Chromosome 16"/>
</dbReference>